<dbReference type="RefSeq" id="WP_121854802.1">
    <property type="nucleotide sequence ID" value="NZ_CP037952.1"/>
</dbReference>
<dbReference type="EMBL" id="QYYH01000143">
    <property type="protein sequence ID" value="RJY06978.1"/>
    <property type="molecule type" value="Genomic_DNA"/>
</dbReference>
<comment type="caution">
    <text evidence="1">The sequence shown here is derived from an EMBL/GenBank/DDBJ whole genome shotgun (WGS) entry which is preliminary data.</text>
</comment>
<keyword evidence="2" id="KW-1185">Reference proteome</keyword>
<organism evidence="1 2">
    <name type="scientific">Parashewanella spongiae</name>
    <dbReference type="NCBI Taxonomy" id="342950"/>
    <lineage>
        <taxon>Bacteria</taxon>
        <taxon>Pseudomonadati</taxon>
        <taxon>Pseudomonadota</taxon>
        <taxon>Gammaproteobacteria</taxon>
        <taxon>Alteromonadales</taxon>
        <taxon>Shewanellaceae</taxon>
        <taxon>Parashewanella</taxon>
    </lineage>
</organism>
<dbReference type="AlphaFoldDB" id="A0A3A6TQI1"/>
<accession>A0A3A6TQI1</accession>
<evidence type="ECO:0000313" key="1">
    <source>
        <dbReference type="EMBL" id="RJY06978.1"/>
    </source>
</evidence>
<proteinExistence type="predicted"/>
<reference evidence="1 2" key="1">
    <citation type="submission" date="2018-09" db="EMBL/GenBank/DDBJ databases">
        <title>Phylogeny of the Shewanellaceae, and recommendation for two new genera, Pseudoshewanella and Parashewanella.</title>
        <authorList>
            <person name="Wang G."/>
        </authorList>
    </citation>
    <scope>NUCLEOTIDE SEQUENCE [LARGE SCALE GENOMIC DNA]</scope>
    <source>
        <strain evidence="1 2">KCTC 22492</strain>
    </source>
</reference>
<dbReference type="Proteomes" id="UP000273022">
    <property type="component" value="Unassembled WGS sequence"/>
</dbReference>
<evidence type="ECO:0000313" key="2">
    <source>
        <dbReference type="Proteomes" id="UP000273022"/>
    </source>
</evidence>
<protein>
    <submittedName>
        <fullName evidence="1">Uncharacterized protein</fullName>
    </submittedName>
</protein>
<name>A0A3A6TQI1_9GAMM</name>
<gene>
    <name evidence="1" type="ORF">D5R81_16935</name>
</gene>
<sequence>MSIPTQSKSAVIPSQLLLDPVRLENHETQKLSLKNKESGTDLEYRITTSKHGQLEVWLAKPASAEQQDDFILIETNKIEASKSIEASFCALGDQVQYKDIAGGLLKQVGFEVYGEIINSATTLKFQLCEPLSIQEVKELSQWLTPKSIAKLYSSYQQSKNPNKYYLIDSLHSAIPAYKLVQTLEEMGDTQMRNLLYCSTSARTERCKDVVSSLNVDTAMRYVNLNDNLNYLMLFFHYLSEFNPEVGVKVLANNTRPKIGEWLLLEKKIEIMLPYINDLPSELQQSISQQLSDQCKARVLNYLDEANKIQWLKDMSASSAAHCLSHLKKSSTFSYCMHLFSQLSLQFQVDCIHHFSEAQKYQYIQELKLEDLKNLISNGECSSFFNYLSNERKKCILDRLTEEQKLTLLLNGNEIETQKFIFNNGLKSEGLTKHLMELSKSEFKKFISFVDFYPDPILQDIIIQSEQLTQRVYNSEGENFPFGLIIKISKINMPNAVGLLLKCKRSTIDTVMTYWLNHMLMNESKQFVLFHGMTEQQLTSLIWMLPAHLMKRYLLAIDEPLFSIVCPFDKFDQVVTILSAKPQPNDFEILERLSDEMKNKYIQEVFPESLLITDLSHLKQKAKWLNQVPLSHNIHILGTVSDELAAQLLCYMDLNIAISLFESLDFQQQQVLYKIPSKTKLIERFSFFRHLTINKWGKNENYKSLFLFHLTQVSQKEFCQILEDVPNELLIEYFKIQAVREQIKTLKPRCFEEHIVKLPYMSGDRLSYLSLAEVGDEEINLGSMALIHQPIDHWYHVAQYVPVPSVVKIFSGLLEASLCSIHDEEWMNSKFIPAIKSMTFSRMCEAIPLLPTQMATEVLFHLISRPKDLQLEPVKKANGTENKYELQFSEDSFICDLLISFDSRNSLSLLRNIDKNKLSTLISNIRPFSYDSLILKVSTECKFLLERAK</sequence>